<dbReference type="Gene3D" id="1.10.1200.120">
    <property type="entry name" value="Large-conductance mechanosensitive channel, MscL, domain 1"/>
    <property type="match status" value="1"/>
</dbReference>
<evidence type="ECO:0000256" key="8">
    <source>
        <dbReference type="ARBA" id="ARBA00023136"/>
    </source>
</evidence>
<dbReference type="RefSeq" id="WP_195867553.1">
    <property type="nucleotide sequence ID" value="NZ_JADPKZ010000039.1"/>
</dbReference>
<sequence length="153" mass="16713">MFRAFFKDFRAFIRRGNVMDLAVAVIVGGAFGQMVTALVNDVIMPPIGLLLGKVDFSNLYLNLSGKHYSSLAAAKAAGAPIIQYGLFLNTVVNFLIVSLVIFVAIRQLSRLRKAEPSKAPTTKTCRFCKSEIPIEAVRCAYCTSFVEGEVEEG</sequence>
<dbReference type="Proteomes" id="UP000642910">
    <property type="component" value="Unassembled WGS sequence"/>
</dbReference>
<dbReference type="SUPFAM" id="SSF81330">
    <property type="entry name" value="Gated mechanosensitive channel"/>
    <property type="match status" value="1"/>
</dbReference>
<dbReference type="InterPro" id="IPR036019">
    <property type="entry name" value="MscL_channel"/>
</dbReference>
<dbReference type="InterPro" id="IPR001185">
    <property type="entry name" value="MS_channel"/>
</dbReference>
<keyword evidence="4 10" id="KW-1003">Cell membrane</keyword>
<comment type="subcellular location">
    <subcellularLocation>
        <location evidence="1 10">Cell membrane</location>
        <topology evidence="1 10">Multi-pass membrane protein</topology>
    </subcellularLocation>
</comment>
<dbReference type="NCBIfam" id="TIGR00220">
    <property type="entry name" value="mscL"/>
    <property type="match status" value="1"/>
</dbReference>
<keyword evidence="6 10" id="KW-1133">Transmembrane helix</keyword>
<evidence type="ECO:0000256" key="9">
    <source>
        <dbReference type="ARBA" id="ARBA00023303"/>
    </source>
</evidence>
<evidence type="ECO:0000256" key="1">
    <source>
        <dbReference type="ARBA" id="ARBA00004651"/>
    </source>
</evidence>
<comment type="similarity">
    <text evidence="2 10">Belongs to the MscL family.</text>
</comment>
<feature type="transmembrane region" description="Helical" evidence="10">
    <location>
        <begin position="81"/>
        <end position="105"/>
    </location>
</feature>
<protein>
    <recommendedName>
        <fullName evidence="10">Large-conductance mechanosensitive channel</fullName>
    </recommendedName>
</protein>
<gene>
    <name evidence="10 11" type="primary">mscL</name>
    <name evidence="11" type="ORF">IW967_07985</name>
</gene>
<evidence type="ECO:0000256" key="4">
    <source>
        <dbReference type="ARBA" id="ARBA00022475"/>
    </source>
</evidence>
<dbReference type="PANTHER" id="PTHR30266">
    <property type="entry name" value="MECHANOSENSITIVE CHANNEL MSCL"/>
    <property type="match status" value="1"/>
</dbReference>
<dbReference type="Pfam" id="PF01741">
    <property type="entry name" value="MscL"/>
    <property type="match status" value="1"/>
</dbReference>
<evidence type="ECO:0000256" key="5">
    <source>
        <dbReference type="ARBA" id="ARBA00022692"/>
    </source>
</evidence>
<keyword evidence="9 10" id="KW-0407">Ion channel</keyword>
<keyword evidence="7 10" id="KW-0406">Ion transport</keyword>
<dbReference type="HAMAP" id="MF_00115">
    <property type="entry name" value="MscL"/>
    <property type="match status" value="1"/>
</dbReference>
<evidence type="ECO:0000256" key="3">
    <source>
        <dbReference type="ARBA" id="ARBA00022448"/>
    </source>
</evidence>
<evidence type="ECO:0000313" key="11">
    <source>
        <dbReference type="EMBL" id="MBF8377805.1"/>
    </source>
</evidence>
<keyword evidence="12" id="KW-1185">Reference proteome</keyword>
<evidence type="ECO:0000256" key="6">
    <source>
        <dbReference type="ARBA" id="ARBA00022989"/>
    </source>
</evidence>
<dbReference type="PROSITE" id="PS01327">
    <property type="entry name" value="MSCL"/>
    <property type="match status" value="1"/>
</dbReference>
<comment type="subunit">
    <text evidence="10">Homopentamer.</text>
</comment>
<name>A0ABS0F3E1_9BACL</name>
<dbReference type="InterPro" id="IPR019823">
    <property type="entry name" value="Mechanosensitive_channel_CS"/>
</dbReference>
<comment type="function">
    <text evidence="10">Channel that opens in response to stretch forces in the membrane lipid bilayer. May participate in the regulation of osmotic pressure changes within the cell.</text>
</comment>
<evidence type="ECO:0000256" key="7">
    <source>
        <dbReference type="ARBA" id="ARBA00023065"/>
    </source>
</evidence>
<accession>A0ABS0F3E1</accession>
<dbReference type="InterPro" id="IPR037673">
    <property type="entry name" value="MSC/AndL"/>
</dbReference>
<dbReference type="PANTHER" id="PTHR30266:SF2">
    <property type="entry name" value="LARGE-CONDUCTANCE MECHANOSENSITIVE CHANNEL"/>
    <property type="match status" value="1"/>
</dbReference>
<organism evidence="11 12">
    <name type="scientific">Alicyclobacillus mali</name>
    <name type="common">ex Roth et al. 2021</name>
    <dbReference type="NCBI Taxonomy" id="1123961"/>
    <lineage>
        <taxon>Bacteria</taxon>
        <taxon>Bacillati</taxon>
        <taxon>Bacillota</taxon>
        <taxon>Bacilli</taxon>
        <taxon>Bacillales</taxon>
        <taxon>Alicyclobacillaceae</taxon>
        <taxon>Alicyclobacillus</taxon>
    </lineage>
</organism>
<comment type="caution">
    <text evidence="11">The sequence shown here is derived from an EMBL/GenBank/DDBJ whole genome shotgun (WGS) entry which is preliminary data.</text>
</comment>
<evidence type="ECO:0000256" key="10">
    <source>
        <dbReference type="HAMAP-Rule" id="MF_00115"/>
    </source>
</evidence>
<evidence type="ECO:0000256" key="2">
    <source>
        <dbReference type="ARBA" id="ARBA00007254"/>
    </source>
</evidence>
<evidence type="ECO:0000313" key="12">
    <source>
        <dbReference type="Proteomes" id="UP000642910"/>
    </source>
</evidence>
<reference evidence="11 12" key="1">
    <citation type="submission" date="2020-11" db="EMBL/GenBank/DDBJ databases">
        <title>Genomic insight of Alicyclobacillus mali FL 18 reveals a new arsenic-resistant strain, with potential in environmental biotechnology.</title>
        <authorList>
            <person name="Fiorentino G."/>
            <person name="Gallo G."/>
            <person name="Aulitto M."/>
        </authorList>
    </citation>
    <scope>NUCLEOTIDE SEQUENCE [LARGE SCALE GENOMIC DNA]</scope>
    <source>
        <strain evidence="11 12">FL 18</strain>
    </source>
</reference>
<feature type="transmembrane region" description="Helical" evidence="10">
    <location>
        <begin position="21"/>
        <end position="39"/>
    </location>
</feature>
<dbReference type="EMBL" id="JADPKZ010000039">
    <property type="protein sequence ID" value="MBF8377805.1"/>
    <property type="molecule type" value="Genomic_DNA"/>
</dbReference>
<keyword evidence="3 10" id="KW-0813">Transport</keyword>
<keyword evidence="5 10" id="KW-0812">Transmembrane</keyword>
<proteinExistence type="inferred from homology"/>
<dbReference type="PRINTS" id="PR01264">
    <property type="entry name" value="MECHCHANNEL"/>
</dbReference>
<keyword evidence="8 10" id="KW-0472">Membrane</keyword>